<dbReference type="EMBL" id="MFIX01000049">
    <property type="protein sequence ID" value="OGG05456.1"/>
    <property type="molecule type" value="Genomic_DNA"/>
</dbReference>
<comment type="caution">
    <text evidence="3">The sequence shown here is derived from an EMBL/GenBank/DDBJ whole genome shotgun (WGS) entry which is preliminary data.</text>
</comment>
<dbReference type="InterPro" id="IPR051614">
    <property type="entry name" value="UPF0045_domain"/>
</dbReference>
<dbReference type="Proteomes" id="UP000179129">
    <property type="component" value="Unassembled WGS sequence"/>
</dbReference>
<evidence type="ECO:0000313" key="4">
    <source>
        <dbReference type="Proteomes" id="UP000179129"/>
    </source>
</evidence>
<dbReference type="PANTHER" id="PTHR33777:SF1">
    <property type="entry name" value="UPF0045 PROTEIN ECM15"/>
    <property type="match status" value="1"/>
</dbReference>
<comment type="similarity">
    <text evidence="1">Belongs to the UPF0045 family.</text>
</comment>
<dbReference type="AlphaFoldDB" id="A0A1F5YZ90"/>
<sequence>MLAQMSLFPLGKVSGMSQDVAKVIELIEQSGLPYQVTSMGTLIEGEWEEVIELIGRCRKKLLERHERIYMVLKVDDQPGVTGKLTGKVDSVERKLGRPVKR</sequence>
<dbReference type="InterPro" id="IPR002767">
    <property type="entry name" value="Thiamine_BP"/>
</dbReference>
<dbReference type="Gene3D" id="3.30.70.930">
    <property type="match status" value="1"/>
</dbReference>
<protein>
    <recommendedName>
        <fullName evidence="2">Thiamine-binding protein domain-containing protein</fullName>
    </recommendedName>
</protein>
<evidence type="ECO:0000259" key="2">
    <source>
        <dbReference type="Pfam" id="PF01910"/>
    </source>
</evidence>
<dbReference type="PANTHER" id="PTHR33777">
    <property type="entry name" value="UPF0045 PROTEIN ECM15"/>
    <property type="match status" value="1"/>
</dbReference>
<dbReference type="GO" id="GO:0005829">
    <property type="term" value="C:cytosol"/>
    <property type="evidence" value="ECO:0007669"/>
    <property type="project" value="TreeGrafter"/>
</dbReference>
<dbReference type="InterPro" id="IPR029756">
    <property type="entry name" value="MTH1187/YkoF-like"/>
</dbReference>
<dbReference type="Pfam" id="PF01910">
    <property type="entry name" value="Thiamine_BP"/>
    <property type="match status" value="1"/>
</dbReference>
<evidence type="ECO:0000313" key="3">
    <source>
        <dbReference type="EMBL" id="OGG05456.1"/>
    </source>
</evidence>
<reference evidence="3 4" key="1">
    <citation type="journal article" date="2016" name="Nat. Commun.">
        <title>Thousands of microbial genomes shed light on interconnected biogeochemical processes in an aquifer system.</title>
        <authorList>
            <person name="Anantharaman K."/>
            <person name="Brown C.T."/>
            <person name="Hug L.A."/>
            <person name="Sharon I."/>
            <person name="Castelle C.J."/>
            <person name="Probst A.J."/>
            <person name="Thomas B.C."/>
            <person name="Singh A."/>
            <person name="Wilkins M.J."/>
            <person name="Karaoz U."/>
            <person name="Brodie E.L."/>
            <person name="Williams K.H."/>
            <person name="Hubbard S.S."/>
            <person name="Banfield J.F."/>
        </authorList>
    </citation>
    <scope>NUCLEOTIDE SEQUENCE [LARGE SCALE GENOMIC DNA]</scope>
</reference>
<dbReference type="NCBIfam" id="TIGR00106">
    <property type="entry name" value="MTH1187 family thiamine-binding protein"/>
    <property type="match status" value="1"/>
</dbReference>
<feature type="domain" description="Thiamine-binding protein" evidence="2">
    <location>
        <begin position="3"/>
        <end position="92"/>
    </location>
</feature>
<dbReference type="SUPFAM" id="SSF89957">
    <property type="entry name" value="MTH1187/YkoF-like"/>
    <property type="match status" value="1"/>
</dbReference>
<proteinExistence type="inferred from homology"/>
<organism evidence="3 4">
    <name type="scientific">Candidatus Glassbacteria bacterium RIFCSPLOWO2_12_FULL_58_11</name>
    <dbReference type="NCBI Taxonomy" id="1817867"/>
    <lineage>
        <taxon>Bacteria</taxon>
        <taxon>Candidatus Glassiibacteriota</taxon>
    </lineage>
</organism>
<evidence type="ECO:0000256" key="1">
    <source>
        <dbReference type="ARBA" id="ARBA00010272"/>
    </source>
</evidence>
<accession>A0A1F5YZ90</accession>
<gene>
    <name evidence="3" type="ORF">A3F83_10495</name>
</gene>
<name>A0A1F5YZ90_9BACT</name>